<organism evidence="1 2">
    <name type="scientific">Ditylenchus destructor</name>
    <dbReference type="NCBI Taxonomy" id="166010"/>
    <lineage>
        <taxon>Eukaryota</taxon>
        <taxon>Metazoa</taxon>
        <taxon>Ecdysozoa</taxon>
        <taxon>Nematoda</taxon>
        <taxon>Chromadorea</taxon>
        <taxon>Rhabditida</taxon>
        <taxon>Tylenchina</taxon>
        <taxon>Tylenchomorpha</taxon>
        <taxon>Sphaerularioidea</taxon>
        <taxon>Anguinidae</taxon>
        <taxon>Anguininae</taxon>
        <taxon>Ditylenchus</taxon>
    </lineage>
</organism>
<dbReference type="EMBL" id="JAKKPZ010000244">
    <property type="protein sequence ID" value="KAI1697909.1"/>
    <property type="molecule type" value="Genomic_DNA"/>
</dbReference>
<protein>
    <submittedName>
        <fullName evidence="1">Uncharacterized protein</fullName>
    </submittedName>
</protein>
<accession>A0AAD4MLL9</accession>
<dbReference type="AlphaFoldDB" id="A0AAD4MLL9"/>
<gene>
    <name evidence="1" type="ORF">DdX_18218</name>
</gene>
<sequence length="91" mass="10636">MFDHHSFFNSDPQTLSPLGDLLNILTPKCGRLRFDLKGEVLEEYSFPLLEYPSLIQYKEIEFSDALAKYLNKDDVIEFLHQKAESQRKCPI</sequence>
<evidence type="ECO:0000313" key="2">
    <source>
        <dbReference type="Proteomes" id="UP001201812"/>
    </source>
</evidence>
<proteinExistence type="predicted"/>
<dbReference type="Proteomes" id="UP001201812">
    <property type="component" value="Unassembled WGS sequence"/>
</dbReference>
<name>A0AAD4MLL9_9BILA</name>
<reference evidence="1" key="1">
    <citation type="submission" date="2022-01" db="EMBL/GenBank/DDBJ databases">
        <title>Genome Sequence Resource for Two Populations of Ditylenchus destructor, the Migratory Endoparasitic Phytonematode.</title>
        <authorList>
            <person name="Zhang H."/>
            <person name="Lin R."/>
            <person name="Xie B."/>
        </authorList>
    </citation>
    <scope>NUCLEOTIDE SEQUENCE</scope>
    <source>
        <strain evidence="1">BazhouSP</strain>
    </source>
</reference>
<evidence type="ECO:0000313" key="1">
    <source>
        <dbReference type="EMBL" id="KAI1697909.1"/>
    </source>
</evidence>
<keyword evidence="2" id="KW-1185">Reference proteome</keyword>
<comment type="caution">
    <text evidence="1">The sequence shown here is derived from an EMBL/GenBank/DDBJ whole genome shotgun (WGS) entry which is preliminary data.</text>
</comment>